<dbReference type="EC" id="1.17.1.1" evidence="2"/>
<evidence type="ECO:0000313" key="3">
    <source>
        <dbReference type="Proteomes" id="UP000559182"/>
    </source>
</evidence>
<name>A0A839N7F7_9MICO</name>
<dbReference type="AlphaFoldDB" id="A0A839N7F7"/>
<keyword evidence="2" id="KW-0560">Oxidoreductase</keyword>
<feature type="domain" description="2Fe-2S ferredoxin-type" evidence="1">
    <location>
        <begin position="2"/>
        <end position="93"/>
    </location>
</feature>
<dbReference type="Gene3D" id="3.10.20.30">
    <property type="match status" value="1"/>
</dbReference>
<dbReference type="EMBL" id="JACHVQ010000001">
    <property type="protein sequence ID" value="MBB2891954.1"/>
    <property type="molecule type" value="Genomic_DNA"/>
</dbReference>
<keyword evidence="3" id="KW-1185">Reference proteome</keyword>
<dbReference type="RefSeq" id="WP_183320150.1">
    <property type="nucleotide sequence ID" value="NZ_JACHVQ010000001.1"/>
</dbReference>
<reference evidence="2 3" key="1">
    <citation type="submission" date="2020-08" db="EMBL/GenBank/DDBJ databases">
        <title>Sequencing the genomes of 1000 actinobacteria strains.</title>
        <authorList>
            <person name="Klenk H.-P."/>
        </authorList>
    </citation>
    <scope>NUCLEOTIDE SEQUENCE [LARGE SCALE GENOMIC DNA]</scope>
    <source>
        <strain evidence="2 3">DSM 105369</strain>
    </source>
</reference>
<dbReference type="InterPro" id="IPR001041">
    <property type="entry name" value="2Fe-2S_ferredoxin-type"/>
</dbReference>
<proteinExistence type="predicted"/>
<dbReference type="CDD" id="cd00207">
    <property type="entry name" value="fer2"/>
    <property type="match status" value="1"/>
</dbReference>
<evidence type="ECO:0000313" key="2">
    <source>
        <dbReference type="EMBL" id="MBB2891954.1"/>
    </source>
</evidence>
<protein>
    <submittedName>
        <fullName evidence="2">CDP-4-dehydro-6-deoxyglucose reductase</fullName>
        <ecNumber evidence="2">1.17.1.1</ecNumber>
    </submittedName>
</protein>
<dbReference type="PROSITE" id="PS51085">
    <property type="entry name" value="2FE2S_FER_2"/>
    <property type="match status" value="1"/>
</dbReference>
<dbReference type="InterPro" id="IPR036010">
    <property type="entry name" value="2Fe-2S_ferredoxin-like_sf"/>
</dbReference>
<dbReference type="PROSITE" id="PS00197">
    <property type="entry name" value="2FE2S_FER_1"/>
    <property type="match status" value="1"/>
</dbReference>
<gene>
    <name evidence="2" type="ORF">FHU39_001938</name>
</gene>
<sequence length="114" mass="12047">MPSVTIQPDGIRTDTREGETVLQALSRSGYGFRVGCRRGGCGICKADLLDGEVDYPVAVSDTTLTDGERATGACLPCRAVPRGDITIQLRDDKLRCCSTLLASIYGADSTKGSC</sequence>
<accession>A0A839N7F7</accession>
<dbReference type="GO" id="GO:0047099">
    <property type="term" value="F:CDP-4-dehydro-6-deoxyglucose reductase activity"/>
    <property type="evidence" value="ECO:0007669"/>
    <property type="project" value="UniProtKB-EC"/>
</dbReference>
<dbReference type="GO" id="GO:0051537">
    <property type="term" value="F:2 iron, 2 sulfur cluster binding"/>
    <property type="evidence" value="ECO:0007669"/>
    <property type="project" value="InterPro"/>
</dbReference>
<dbReference type="Pfam" id="PF00111">
    <property type="entry name" value="Fer2"/>
    <property type="match status" value="1"/>
</dbReference>
<dbReference type="InterPro" id="IPR006058">
    <property type="entry name" value="2Fe2S_fd_BS"/>
</dbReference>
<evidence type="ECO:0000259" key="1">
    <source>
        <dbReference type="PROSITE" id="PS51085"/>
    </source>
</evidence>
<dbReference type="SUPFAM" id="SSF54292">
    <property type="entry name" value="2Fe-2S ferredoxin-like"/>
    <property type="match status" value="1"/>
</dbReference>
<dbReference type="InterPro" id="IPR012675">
    <property type="entry name" value="Beta-grasp_dom_sf"/>
</dbReference>
<organism evidence="2 3">
    <name type="scientific">Flexivirga oryzae</name>
    <dbReference type="NCBI Taxonomy" id="1794944"/>
    <lineage>
        <taxon>Bacteria</taxon>
        <taxon>Bacillati</taxon>
        <taxon>Actinomycetota</taxon>
        <taxon>Actinomycetes</taxon>
        <taxon>Micrococcales</taxon>
        <taxon>Dermacoccaceae</taxon>
        <taxon>Flexivirga</taxon>
    </lineage>
</organism>
<comment type="caution">
    <text evidence="2">The sequence shown here is derived from an EMBL/GenBank/DDBJ whole genome shotgun (WGS) entry which is preliminary data.</text>
</comment>
<dbReference type="Proteomes" id="UP000559182">
    <property type="component" value="Unassembled WGS sequence"/>
</dbReference>